<dbReference type="SMART" id="SM00240">
    <property type="entry name" value="FHA"/>
    <property type="match status" value="1"/>
</dbReference>
<keyword evidence="4" id="KW-1185">Reference proteome</keyword>
<accession>A0A0R3U092</accession>
<dbReference type="Gene3D" id="2.60.200.20">
    <property type="match status" value="1"/>
</dbReference>
<evidence type="ECO:0000313" key="4">
    <source>
        <dbReference type="Proteomes" id="UP000278807"/>
    </source>
</evidence>
<feature type="domain" description="FHA" evidence="2">
    <location>
        <begin position="43"/>
        <end position="99"/>
    </location>
</feature>
<dbReference type="EMBL" id="UZAE01015560">
    <property type="protein sequence ID" value="VDO16172.1"/>
    <property type="molecule type" value="Genomic_DNA"/>
</dbReference>
<dbReference type="InterPro" id="IPR000253">
    <property type="entry name" value="FHA_dom"/>
</dbReference>
<feature type="compositionally biased region" description="Low complexity" evidence="1">
    <location>
        <begin position="237"/>
        <end position="253"/>
    </location>
</feature>
<dbReference type="Pfam" id="PF00498">
    <property type="entry name" value="FHA"/>
    <property type="match status" value="1"/>
</dbReference>
<dbReference type="OrthoDB" id="552194at2759"/>
<feature type="region of interest" description="Disordered" evidence="1">
    <location>
        <begin position="224"/>
        <end position="283"/>
    </location>
</feature>
<dbReference type="Proteomes" id="UP000278807">
    <property type="component" value="Unassembled WGS sequence"/>
</dbReference>
<evidence type="ECO:0000313" key="3">
    <source>
        <dbReference type="EMBL" id="VDO16172.1"/>
    </source>
</evidence>
<dbReference type="WBParaSite" id="HNAJ_0001354101-mRNA-1">
    <property type="protein sequence ID" value="HNAJ_0001354101-mRNA-1"/>
    <property type="gene ID" value="HNAJ_0001354101"/>
</dbReference>
<name>A0A0R3U092_RODNA</name>
<dbReference type="STRING" id="102285.A0A0R3U092"/>
<sequence length="411" mass="46145">MQDLQLIWIGDLQIPNSCTGGNNAIFQVHEYHKMLNIGFLDKIVIGNSSETERINWTVKSVIGEKMVSNPHATIERNSDGSFLISDESTHGTYVNFVRVLGKVALKENDVVCFGYKYGLQIKHGGCVKPFKWDLKYKVTVIILVHLVPIEKNDFSVNFCKCIASRRSNGDIYTTSISQRVNCKEDIKRKCVAYKIVKQMEANNEAILTTEKIFNTVAKRRAATNSTQSDSEFDYGSRRQQSSSSPRVHLSSPPVERDATKRRGLSVHKKPNQKSNRSDNELFKSIPIEPNKASLPKNLMRIAPKLSISLSVNDPPVPIPIEVVRTKRHKQVPNCKSDQIAFIFTSGPSTSISVKETTNKHCEITLHSASNRKPNKSIYKQSTVLPSDVGKIKRCGLSTHTTSNRLHQLLLN</sequence>
<dbReference type="AlphaFoldDB" id="A0A0R3U092"/>
<protein>
    <submittedName>
        <fullName evidence="5">FHA domain-containing protein</fullName>
    </submittedName>
</protein>
<gene>
    <name evidence="3" type="ORF">HNAJ_LOCUS13515</name>
</gene>
<reference evidence="5" key="1">
    <citation type="submission" date="2017-02" db="UniProtKB">
        <authorList>
            <consortium name="WormBaseParasite"/>
        </authorList>
    </citation>
    <scope>IDENTIFICATION</scope>
</reference>
<dbReference type="SUPFAM" id="SSF49879">
    <property type="entry name" value="SMAD/FHA domain"/>
    <property type="match status" value="1"/>
</dbReference>
<reference evidence="3 4" key="2">
    <citation type="submission" date="2018-11" db="EMBL/GenBank/DDBJ databases">
        <authorList>
            <consortium name="Pathogen Informatics"/>
        </authorList>
    </citation>
    <scope>NUCLEOTIDE SEQUENCE [LARGE SCALE GENOMIC DNA]</scope>
</reference>
<evidence type="ECO:0000256" key="1">
    <source>
        <dbReference type="SAM" id="MobiDB-lite"/>
    </source>
</evidence>
<feature type="compositionally biased region" description="Basic residues" evidence="1">
    <location>
        <begin position="261"/>
        <end position="271"/>
    </location>
</feature>
<dbReference type="PROSITE" id="PS50006">
    <property type="entry name" value="FHA_DOMAIN"/>
    <property type="match status" value="1"/>
</dbReference>
<evidence type="ECO:0000259" key="2">
    <source>
        <dbReference type="PROSITE" id="PS50006"/>
    </source>
</evidence>
<organism evidence="5">
    <name type="scientific">Rodentolepis nana</name>
    <name type="common">Dwarf tapeworm</name>
    <name type="synonym">Hymenolepis nana</name>
    <dbReference type="NCBI Taxonomy" id="102285"/>
    <lineage>
        <taxon>Eukaryota</taxon>
        <taxon>Metazoa</taxon>
        <taxon>Spiralia</taxon>
        <taxon>Lophotrochozoa</taxon>
        <taxon>Platyhelminthes</taxon>
        <taxon>Cestoda</taxon>
        <taxon>Eucestoda</taxon>
        <taxon>Cyclophyllidea</taxon>
        <taxon>Hymenolepididae</taxon>
        <taxon>Rodentolepis</taxon>
    </lineage>
</organism>
<dbReference type="InterPro" id="IPR008984">
    <property type="entry name" value="SMAD_FHA_dom_sf"/>
</dbReference>
<proteinExistence type="predicted"/>
<dbReference type="CDD" id="cd00060">
    <property type="entry name" value="FHA"/>
    <property type="match status" value="1"/>
</dbReference>
<evidence type="ECO:0000313" key="5">
    <source>
        <dbReference type="WBParaSite" id="HNAJ_0001354101-mRNA-1"/>
    </source>
</evidence>